<name>A0ABS9MMB0_9FIRM</name>
<sequence>MVYKVLEETVTDEEQGQRLTYGIIAGAAVVSDISDKREAVERLVELLNTRQVPLMHFKDVIEDFLTR</sequence>
<dbReference type="RefSeq" id="WP_087234232.1">
    <property type="nucleotide sequence ID" value="NZ_JAKNHQ010000024.1"/>
</dbReference>
<gene>
    <name evidence="1" type="ORF">L0P57_13020</name>
</gene>
<dbReference type="EMBL" id="JAKNHQ010000024">
    <property type="protein sequence ID" value="MCG4611851.1"/>
    <property type="molecule type" value="Genomic_DNA"/>
</dbReference>
<protein>
    <submittedName>
        <fullName evidence="1">DUF6514 family protein</fullName>
    </submittedName>
</protein>
<comment type="caution">
    <text evidence="1">The sequence shown here is derived from an EMBL/GenBank/DDBJ whole genome shotgun (WGS) entry which is preliminary data.</text>
</comment>
<evidence type="ECO:0000313" key="2">
    <source>
        <dbReference type="Proteomes" id="UP001298681"/>
    </source>
</evidence>
<proteinExistence type="predicted"/>
<evidence type="ECO:0000313" key="1">
    <source>
        <dbReference type="EMBL" id="MCG4611851.1"/>
    </source>
</evidence>
<dbReference type="InterPro" id="IPR017016">
    <property type="entry name" value="UCP033595"/>
</dbReference>
<organism evidence="1 2">
    <name type="scientific">Anaeromassilibacillus senegalensis</name>
    <dbReference type="NCBI Taxonomy" id="1673717"/>
    <lineage>
        <taxon>Bacteria</taxon>
        <taxon>Bacillati</taxon>
        <taxon>Bacillota</taxon>
        <taxon>Clostridia</taxon>
        <taxon>Eubacteriales</taxon>
        <taxon>Acutalibacteraceae</taxon>
        <taxon>Anaeromassilibacillus</taxon>
    </lineage>
</organism>
<keyword evidence="2" id="KW-1185">Reference proteome</keyword>
<accession>A0ABS9MMB0</accession>
<reference evidence="1 2" key="1">
    <citation type="submission" date="2022-01" db="EMBL/GenBank/DDBJ databases">
        <title>Collection of gut derived symbiotic bacterial strains cultured from healthy donors.</title>
        <authorList>
            <person name="Lin H."/>
            <person name="Kohout C."/>
            <person name="Waligurski E."/>
            <person name="Pamer E.G."/>
        </authorList>
    </citation>
    <scope>NUCLEOTIDE SEQUENCE [LARGE SCALE GENOMIC DNA]</scope>
    <source>
        <strain evidence="1 2">DFI.7.58</strain>
    </source>
</reference>
<dbReference type="Proteomes" id="UP001298681">
    <property type="component" value="Unassembled WGS sequence"/>
</dbReference>
<dbReference type="Pfam" id="PF20124">
    <property type="entry name" value="DUF6514"/>
    <property type="match status" value="1"/>
</dbReference>